<comment type="caution">
    <text evidence="3">The sequence shown here is derived from an EMBL/GenBank/DDBJ whole genome shotgun (WGS) entry which is preliminary data.</text>
</comment>
<feature type="region of interest" description="Disordered" evidence="1">
    <location>
        <begin position="78"/>
        <end position="104"/>
    </location>
</feature>
<sequence length="305" mass="34230">MLTMNRQRMSLDSFSVKSRIEATLNELEIDTAFALNSTFDKVAYLENLCSSLNRLLDHCPSDLIQGTDPVTAMAMPMTTPTETRPESNRTSAVRQEPKHSGAPFLENDASYRRVCHLLEHLISDASNAVRSEVVLEGASSDDWEEVGTPTDEDLPSTRSLSVFIHSEMDPSPYARGAPPLEEKTPYGWASAREHPSFAPGLSVSMYLDMSRPATIQTTMHLHSHSRILMSIAYWLLLFILGVVLLDRYLCKVSSQQVAIALDQLVTGRESLEIDPADYDRDGCLRIQHETLRANLRKALFRRKSF</sequence>
<evidence type="ECO:0000313" key="3">
    <source>
        <dbReference type="EMBL" id="ORX91192.1"/>
    </source>
</evidence>
<dbReference type="AlphaFoldDB" id="A0A1Y1XZM4"/>
<dbReference type="Proteomes" id="UP000193498">
    <property type="component" value="Unassembled WGS sequence"/>
</dbReference>
<dbReference type="InParanoid" id="A0A1Y1XZM4"/>
<accession>A0A1Y1XZM4</accession>
<proteinExistence type="predicted"/>
<keyword evidence="2" id="KW-0472">Membrane</keyword>
<evidence type="ECO:0000256" key="2">
    <source>
        <dbReference type="SAM" id="Phobius"/>
    </source>
</evidence>
<evidence type="ECO:0000256" key="1">
    <source>
        <dbReference type="SAM" id="MobiDB-lite"/>
    </source>
</evidence>
<keyword evidence="2" id="KW-0812">Transmembrane</keyword>
<protein>
    <submittedName>
        <fullName evidence="3">Uncharacterized protein</fullName>
    </submittedName>
</protein>
<gene>
    <name evidence="3" type="ORF">K493DRAFT_355898</name>
</gene>
<feature type="transmembrane region" description="Helical" evidence="2">
    <location>
        <begin position="227"/>
        <end position="245"/>
    </location>
</feature>
<name>A0A1Y1XZM4_9FUNG</name>
<dbReference type="EMBL" id="MCFE01000337">
    <property type="protein sequence ID" value="ORX91192.1"/>
    <property type="molecule type" value="Genomic_DNA"/>
</dbReference>
<evidence type="ECO:0000313" key="4">
    <source>
        <dbReference type="Proteomes" id="UP000193498"/>
    </source>
</evidence>
<reference evidence="3 4" key="1">
    <citation type="submission" date="2016-07" db="EMBL/GenBank/DDBJ databases">
        <title>Pervasive Adenine N6-methylation of Active Genes in Fungi.</title>
        <authorList>
            <consortium name="DOE Joint Genome Institute"/>
            <person name="Mondo S.J."/>
            <person name="Dannebaum R.O."/>
            <person name="Kuo R.C."/>
            <person name="Labutti K."/>
            <person name="Haridas S."/>
            <person name="Kuo A."/>
            <person name="Salamov A."/>
            <person name="Ahrendt S.R."/>
            <person name="Lipzen A."/>
            <person name="Sullivan W."/>
            <person name="Andreopoulos W.B."/>
            <person name="Clum A."/>
            <person name="Lindquist E."/>
            <person name="Daum C."/>
            <person name="Ramamoorthy G.K."/>
            <person name="Gryganskyi A."/>
            <person name="Culley D."/>
            <person name="Magnuson J.K."/>
            <person name="James T.Y."/>
            <person name="O'Malley M.A."/>
            <person name="Stajich J.E."/>
            <person name="Spatafora J.W."/>
            <person name="Visel A."/>
            <person name="Grigoriev I.V."/>
        </authorList>
    </citation>
    <scope>NUCLEOTIDE SEQUENCE [LARGE SCALE GENOMIC DNA]</scope>
    <source>
        <strain evidence="3 4">CBS 931.73</strain>
    </source>
</reference>
<organism evidence="3 4">
    <name type="scientific">Basidiobolus meristosporus CBS 931.73</name>
    <dbReference type="NCBI Taxonomy" id="1314790"/>
    <lineage>
        <taxon>Eukaryota</taxon>
        <taxon>Fungi</taxon>
        <taxon>Fungi incertae sedis</taxon>
        <taxon>Zoopagomycota</taxon>
        <taxon>Entomophthoromycotina</taxon>
        <taxon>Basidiobolomycetes</taxon>
        <taxon>Basidiobolales</taxon>
        <taxon>Basidiobolaceae</taxon>
        <taxon>Basidiobolus</taxon>
    </lineage>
</organism>
<keyword evidence="2" id="KW-1133">Transmembrane helix</keyword>
<keyword evidence="4" id="KW-1185">Reference proteome</keyword>